<organism evidence="2 3">
    <name type="scientific">Gracilibacillus kekensis</name>
    <dbReference type="NCBI Taxonomy" id="1027249"/>
    <lineage>
        <taxon>Bacteria</taxon>
        <taxon>Bacillati</taxon>
        <taxon>Bacillota</taxon>
        <taxon>Bacilli</taxon>
        <taxon>Bacillales</taxon>
        <taxon>Bacillaceae</taxon>
        <taxon>Gracilibacillus</taxon>
    </lineage>
</organism>
<accession>A0A1M7K262</accession>
<dbReference type="EMBL" id="FRCZ01000001">
    <property type="protein sequence ID" value="SHM59366.1"/>
    <property type="molecule type" value="Genomic_DNA"/>
</dbReference>
<keyword evidence="1" id="KW-0472">Membrane</keyword>
<protein>
    <recommendedName>
        <fullName evidence="4">O-antigen ligase</fullName>
    </recommendedName>
</protein>
<evidence type="ECO:0000256" key="1">
    <source>
        <dbReference type="SAM" id="Phobius"/>
    </source>
</evidence>
<dbReference type="Proteomes" id="UP000184184">
    <property type="component" value="Unassembled WGS sequence"/>
</dbReference>
<feature type="transmembrane region" description="Helical" evidence="1">
    <location>
        <begin position="387"/>
        <end position="407"/>
    </location>
</feature>
<reference evidence="2 3" key="1">
    <citation type="submission" date="2016-11" db="EMBL/GenBank/DDBJ databases">
        <authorList>
            <person name="Jaros S."/>
            <person name="Januszkiewicz K."/>
            <person name="Wedrychowicz H."/>
        </authorList>
    </citation>
    <scope>NUCLEOTIDE SEQUENCE [LARGE SCALE GENOMIC DNA]</scope>
    <source>
        <strain evidence="2 3">CGMCC 1.10681</strain>
    </source>
</reference>
<feature type="transmembrane region" description="Helical" evidence="1">
    <location>
        <begin position="19"/>
        <end position="35"/>
    </location>
</feature>
<feature type="transmembrane region" description="Helical" evidence="1">
    <location>
        <begin position="41"/>
        <end position="58"/>
    </location>
</feature>
<dbReference type="InterPro" id="IPR051533">
    <property type="entry name" value="WaaL-like"/>
</dbReference>
<keyword evidence="1" id="KW-0812">Transmembrane</keyword>
<keyword evidence="1" id="KW-1133">Transmembrane helix</keyword>
<dbReference type="PANTHER" id="PTHR37422:SF13">
    <property type="entry name" value="LIPOPOLYSACCHARIDE BIOSYNTHESIS PROTEIN PA4999-RELATED"/>
    <property type="match status" value="1"/>
</dbReference>
<feature type="transmembrane region" description="Helical" evidence="1">
    <location>
        <begin position="247"/>
        <end position="270"/>
    </location>
</feature>
<feature type="transmembrane region" description="Helical" evidence="1">
    <location>
        <begin position="335"/>
        <end position="357"/>
    </location>
</feature>
<feature type="transmembrane region" description="Helical" evidence="1">
    <location>
        <begin position="366"/>
        <end position="381"/>
    </location>
</feature>
<evidence type="ECO:0000313" key="2">
    <source>
        <dbReference type="EMBL" id="SHM59366.1"/>
    </source>
</evidence>
<name>A0A1M7K262_9BACI</name>
<sequence>MDYKINLENMGNKKPFNKIYIYLFNTILFLMIFIPRTGQEIKLVLIVLLLVILFYRTILVKQIYYNKQILIFTFLYLLYAVHSSIVGWINNNPGVWGFFRVNVIFIMLLIILILNINKKAEFKKVVNTLLIAANAVSIYSILLFMVKVGWWPESLFIYFDYTSNVGIHDGYVHLTNTNLSMLIFFAPFVTYLLGSETYIGKKYLIITEILLIIAILISGRRILLLSLLIPVFLIIIKKITKVSLKNYIYIAMLILSILCVFWGLQSIGFIKLTELIERFFSAFSQDGHNVRIEQAQALWHGFVQNPIFGSGAGIGVTDYIRNYESPWAYEMSYNLILYNAGIIGFLLYLSAHAYLLYSLWKTKNDYFSKVFLITYFIILIGNGTNPYFSSSFDFLWFIFIPLLYLNVQKDRKSSYI</sequence>
<feature type="transmembrane region" description="Helical" evidence="1">
    <location>
        <begin position="171"/>
        <end position="193"/>
    </location>
</feature>
<feature type="transmembrane region" description="Helical" evidence="1">
    <location>
        <begin position="95"/>
        <end position="116"/>
    </location>
</feature>
<evidence type="ECO:0000313" key="3">
    <source>
        <dbReference type="Proteomes" id="UP000184184"/>
    </source>
</evidence>
<dbReference type="RefSeq" id="WP_073199402.1">
    <property type="nucleotide sequence ID" value="NZ_FRCZ01000001.1"/>
</dbReference>
<gene>
    <name evidence="2" type="ORF">SAMN05216179_0549</name>
</gene>
<dbReference type="STRING" id="1027249.SAMN05216179_0549"/>
<dbReference type="OrthoDB" id="2026041at2"/>
<feature type="transmembrane region" description="Helical" evidence="1">
    <location>
        <begin position="128"/>
        <end position="151"/>
    </location>
</feature>
<dbReference type="AlphaFoldDB" id="A0A1M7K262"/>
<proteinExistence type="predicted"/>
<feature type="transmembrane region" description="Helical" evidence="1">
    <location>
        <begin position="70"/>
        <end position="89"/>
    </location>
</feature>
<dbReference type="PANTHER" id="PTHR37422">
    <property type="entry name" value="TEICHURONIC ACID BIOSYNTHESIS PROTEIN TUAE"/>
    <property type="match status" value="1"/>
</dbReference>
<keyword evidence="3" id="KW-1185">Reference proteome</keyword>
<evidence type="ECO:0008006" key="4">
    <source>
        <dbReference type="Google" id="ProtNLM"/>
    </source>
</evidence>